<dbReference type="Proteomes" id="UP001162156">
    <property type="component" value="Unassembled WGS sequence"/>
</dbReference>
<evidence type="ECO:0000313" key="1">
    <source>
        <dbReference type="EMBL" id="KAJ8926263.1"/>
    </source>
</evidence>
<comment type="caution">
    <text evidence="1">The sequence shown here is derived from an EMBL/GenBank/DDBJ whole genome shotgun (WGS) entry which is preliminary data.</text>
</comment>
<sequence>MLKPKMPRNRVRKTSIGLHSQELMPSAVDLAFIEKNSIRAAAKLTGIPFTTLQRYCRKTKDVNRPVRLTPHYDVNKIFTVEQENALVDYIIKCSQMFYGLTLLECHQVAYEMAKLITLKFLKNGMIQDSLVQKWLYNFRNRHPRLSLRTPEGCSLSRATSFNRHNVNIFYDKLHDVMLREPAFADGTRVYNLDETCTMTVQKSAKVLAVKGQKQIGKVASAEKGTLITTCYIINAAGNSLPPIMIFPRVHFKQHMLVGAPTATLGLATPSG</sequence>
<dbReference type="AlphaFoldDB" id="A0AAV8WIS6"/>
<name>A0AAV8WIS6_9CUCU</name>
<proteinExistence type="predicted"/>
<evidence type="ECO:0008006" key="3">
    <source>
        <dbReference type="Google" id="ProtNLM"/>
    </source>
</evidence>
<accession>A0AAV8WIS6</accession>
<organism evidence="1 2">
    <name type="scientific">Rhamnusium bicolor</name>
    <dbReference type="NCBI Taxonomy" id="1586634"/>
    <lineage>
        <taxon>Eukaryota</taxon>
        <taxon>Metazoa</taxon>
        <taxon>Ecdysozoa</taxon>
        <taxon>Arthropoda</taxon>
        <taxon>Hexapoda</taxon>
        <taxon>Insecta</taxon>
        <taxon>Pterygota</taxon>
        <taxon>Neoptera</taxon>
        <taxon>Endopterygota</taxon>
        <taxon>Coleoptera</taxon>
        <taxon>Polyphaga</taxon>
        <taxon>Cucujiformia</taxon>
        <taxon>Chrysomeloidea</taxon>
        <taxon>Cerambycidae</taxon>
        <taxon>Lepturinae</taxon>
        <taxon>Rhagiini</taxon>
        <taxon>Rhamnusium</taxon>
    </lineage>
</organism>
<evidence type="ECO:0000313" key="2">
    <source>
        <dbReference type="Proteomes" id="UP001162156"/>
    </source>
</evidence>
<dbReference type="EMBL" id="JANEYF010005962">
    <property type="protein sequence ID" value="KAJ8926263.1"/>
    <property type="molecule type" value="Genomic_DNA"/>
</dbReference>
<reference evidence="1" key="1">
    <citation type="journal article" date="2023" name="Insect Mol. Biol.">
        <title>Genome sequencing provides insights into the evolution of gene families encoding plant cell wall-degrading enzymes in longhorned beetles.</title>
        <authorList>
            <person name="Shin N.R."/>
            <person name="Okamura Y."/>
            <person name="Kirsch R."/>
            <person name="Pauchet Y."/>
        </authorList>
    </citation>
    <scope>NUCLEOTIDE SEQUENCE</scope>
    <source>
        <strain evidence="1">RBIC_L_NR</strain>
    </source>
</reference>
<gene>
    <name evidence="1" type="ORF">NQ314_021384</name>
</gene>
<keyword evidence="2" id="KW-1185">Reference proteome</keyword>
<protein>
    <recommendedName>
        <fullName evidence="3">HTH CENPB-type domain-containing protein</fullName>
    </recommendedName>
</protein>